<accession>A0ABT7EKL9</accession>
<dbReference type="Proteomes" id="UP001231915">
    <property type="component" value="Unassembled WGS sequence"/>
</dbReference>
<comment type="caution">
    <text evidence="2">The sequence shown here is derived from an EMBL/GenBank/DDBJ whole genome shotgun (WGS) entry which is preliminary data.</text>
</comment>
<dbReference type="EMBL" id="JASJUT010000003">
    <property type="protein sequence ID" value="MDK2595599.1"/>
    <property type="molecule type" value="Genomic_DNA"/>
</dbReference>
<evidence type="ECO:0000313" key="2">
    <source>
        <dbReference type="EMBL" id="MDK2595599.1"/>
    </source>
</evidence>
<feature type="signal peptide" evidence="1">
    <location>
        <begin position="1"/>
        <end position="22"/>
    </location>
</feature>
<feature type="chain" id="PRO_5047177614" evidence="1">
    <location>
        <begin position="23"/>
        <end position="122"/>
    </location>
</feature>
<keyword evidence="3" id="KW-1185">Reference proteome</keyword>
<evidence type="ECO:0000256" key="1">
    <source>
        <dbReference type="SAM" id="SignalP"/>
    </source>
</evidence>
<keyword evidence="1" id="KW-0732">Signal</keyword>
<reference evidence="2 3" key="1">
    <citation type="submission" date="2023-05" db="EMBL/GenBank/DDBJ databases">
        <title>Pseudoalteromonas ardens sp. nov., Pseudoalteromonas obscura sp. nov., and Pseudoalteromonas umbrosa sp. nov., isolated from the coral Montipora capitata.</title>
        <authorList>
            <person name="Thomas E.M."/>
            <person name="Smith E.M."/>
            <person name="Papke E."/>
            <person name="Shlafstein M.D."/>
            <person name="Oline D.K."/>
            <person name="Videau P."/>
            <person name="Saw J.H."/>
            <person name="Strangman W.K."/>
            <person name="Ushijima B."/>
        </authorList>
    </citation>
    <scope>NUCLEOTIDE SEQUENCE [LARGE SCALE GENOMIC DNA]</scope>
    <source>
        <strain evidence="2 3">P94</strain>
    </source>
</reference>
<organism evidence="2 3">
    <name type="scientific">Pseudoalteromonas obscura</name>
    <dbReference type="NCBI Taxonomy" id="3048491"/>
    <lineage>
        <taxon>Bacteria</taxon>
        <taxon>Pseudomonadati</taxon>
        <taxon>Pseudomonadota</taxon>
        <taxon>Gammaproteobacteria</taxon>
        <taxon>Alteromonadales</taxon>
        <taxon>Pseudoalteromonadaceae</taxon>
        <taxon>Pseudoalteromonas</taxon>
    </lineage>
</organism>
<sequence length="122" mass="12910">MKSKLGLVSIGIAMFASASAFAGSKTCSIRVQNLVYDGGGPDGYVCAFDGADEVLFVPYSKGKVEFGKGVNFTCKGSKCALKIKKSGSNCDGVPTWTRSIPLVKCGATYTFTSFDKNGWHTK</sequence>
<dbReference type="GeneID" id="29919277"/>
<name>A0ABT7EKL9_9GAMM</name>
<evidence type="ECO:0000313" key="3">
    <source>
        <dbReference type="Proteomes" id="UP001231915"/>
    </source>
</evidence>
<protein>
    <submittedName>
        <fullName evidence="2">Uncharacterized protein</fullName>
    </submittedName>
</protein>
<dbReference type="RefSeq" id="WP_023401972.1">
    <property type="nucleotide sequence ID" value="NZ_JASJUT010000003.1"/>
</dbReference>
<proteinExistence type="predicted"/>
<gene>
    <name evidence="2" type="ORF">QNM18_11125</name>
</gene>